<dbReference type="Gene3D" id="3.40.710.10">
    <property type="entry name" value="DD-peptidase/beta-lactamase superfamily"/>
    <property type="match status" value="1"/>
</dbReference>
<name>A0AAE3YXW4_9ACTN</name>
<keyword evidence="3" id="KW-1185">Reference proteome</keyword>
<evidence type="ECO:0000313" key="3">
    <source>
        <dbReference type="Proteomes" id="UP001183643"/>
    </source>
</evidence>
<dbReference type="InterPro" id="IPR012338">
    <property type="entry name" value="Beta-lactam/transpept-like"/>
</dbReference>
<dbReference type="InterPro" id="IPR052907">
    <property type="entry name" value="Beta-lactamase/esterase"/>
</dbReference>
<organism evidence="2 3">
    <name type="scientific">Catenuloplanes atrovinosus</name>
    <dbReference type="NCBI Taxonomy" id="137266"/>
    <lineage>
        <taxon>Bacteria</taxon>
        <taxon>Bacillati</taxon>
        <taxon>Actinomycetota</taxon>
        <taxon>Actinomycetes</taxon>
        <taxon>Micromonosporales</taxon>
        <taxon>Micromonosporaceae</taxon>
        <taxon>Catenuloplanes</taxon>
    </lineage>
</organism>
<gene>
    <name evidence="2" type="ORF">J2S41_007017</name>
</gene>
<reference evidence="2" key="1">
    <citation type="submission" date="2023-07" db="EMBL/GenBank/DDBJ databases">
        <title>Sequencing the genomes of 1000 actinobacteria strains.</title>
        <authorList>
            <person name="Klenk H.-P."/>
        </authorList>
    </citation>
    <scope>NUCLEOTIDE SEQUENCE</scope>
    <source>
        <strain evidence="2">DSM 44707</strain>
    </source>
</reference>
<dbReference type="PANTHER" id="PTHR43319">
    <property type="entry name" value="BETA-LACTAMASE-RELATED"/>
    <property type="match status" value="1"/>
</dbReference>
<dbReference type="RefSeq" id="WP_310374497.1">
    <property type="nucleotide sequence ID" value="NZ_JAVDYB010000001.1"/>
</dbReference>
<dbReference type="Pfam" id="PF00144">
    <property type="entry name" value="Beta-lactamase"/>
    <property type="match status" value="1"/>
</dbReference>
<protein>
    <submittedName>
        <fullName evidence="2">CubicO group peptidase (Beta-lactamase class C family)</fullName>
    </submittedName>
</protein>
<accession>A0AAE3YXW4</accession>
<dbReference type="EMBL" id="JAVDYB010000001">
    <property type="protein sequence ID" value="MDR7280239.1"/>
    <property type="molecule type" value="Genomic_DNA"/>
</dbReference>
<comment type="caution">
    <text evidence="2">The sequence shown here is derived from an EMBL/GenBank/DDBJ whole genome shotgun (WGS) entry which is preliminary data.</text>
</comment>
<dbReference type="SUPFAM" id="SSF56601">
    <property type="entry name" value="beta-lactamase/transpeptidase-like"/>
    <property type="match status" value="1"/>
</dbReference>
<evidence type="ECO:0000313" key="2">
    <source>
        <dbReference type="EMBL" id="MDR7280239.1"/>
    </source>
</evidence>
<sequence>MIPLHGRTLDAFAPMRAAFAESLASGEETGAALTVIHDGAVAVELCGGWRDADRRVPWTPDTLVGVYSVGKPVAALCVLLLVARGRLGLDDPVALHWPAFGEAGKAAITVRQLLNHTAGLVEFPAAPAGRPLTAADLADWDLLTSALAAAPPAWEPGTVAGEFALTYGHPLGELVRRVDGRTIGTFLREEIAVPWDLDLAFGLSPDQIARCADLIPAWSSDPIGEPGSWRHRALATPPGVTSADVINGPLWRETEIPAVNLHSTATALARLYTHLLAGDLLPSPLLTTASYQGHDLVLDRDVTWTLGMQLEPDGSWGMGGIGGSCAFADPSRDYAFAYTTHHLSDSPRVDHLVDILNTIV</sequence>
<dbReference type="PANTHER" id="PTHR43319:SF3">
    <property type="entry name" value="BETA-LACTAMASE-RELATED DOMAIN-CONTAINING PROTEIN"/>
    <property type="match status" value="1"/>
</dbReference>
<dbReference type="AlphaFoldDB" id="A0AAE3YXW4"/>
<dbReference type="InterPro" id="IPR001466">
    <property type="entry name" value="Beta-lactam-related"/>
</dbReference>
<evidence type="ECO:0000259" key="1">
    <source>
        <dbReference type="Pfam" id="PF00144"/>
    </source>
</evidence>
<feature type="domain" description="Beta-lactamase-related" evidence="1">
    <location>
        <begin position="16"/>
        <end position="345"/>
    </location>
</feature>
<proteinExistence type="predicted"/>
<dbReference type="Proteomes" id="UP001183643">
    <property type="component" value="Unassembled WGS sequence"/>
</dbReference>